<dbReference type="InterPro" id="IPR037066">
    <property type="entry name" value="Plug_dom_sf"/>
</dbReference>
<dbReference type="InterPro" id="IPR012910">
    <property type="entry name" value="Plug_dom"/>
</dbReference>
<dbReference type="AlphaFoldDB" id="A0A2U2N581"/>
<keyword evidence="10 12" id="KW-0472">Membrane</keyword>
<keyword evidence="2 12" id="KW-0813">Transport</keyword>
<dbReference type="RefSeq" id="WP_109676946.1">
    <property type="nucleotide sequence ID" value="NZ_CP086615.1"/>
</dbReference>
<reference evidence="18 19" key="1">
    <citation type="submission" date="2018-05" db="EMBL/GenBank/DDBJ databases">
        <title>Spiribacter halobius sp. nov., a moderately halophilic bacterium isolated from marine solar saltern.</title>
        <authorList>
            <person name="Zheng W.-S."/>
            <person name="Lu D.-C."/>
            <person name="Du Z.-J."/>
        </authorList>
    </citation>
    <scope>NUCLEOTIDE SEQUENCE [LARGE SCALE GENOMIC DNA]</scope>
    <source>
        <strain evidence="18 19">E85</strain>
    </source>
</reference>
<dbReference type="SUPFAM" id="SSF56935">
    <property type="entry name" value="Porins"/>
    <property type="match status" value="1"/>
</dbReference>
<dbReference type="GO" id="GO:0009279">
    <property type="term" value="C:cell outer membrane"/>
    <property type="evidence" value="ECO:0007669"/>
    <property type="project" value="UniProtKB-SubCell"/>
</dbReference>
<keyword evidence="18" id="KW-0675">Receptor</keyword>
<evidence type="ECO:0000256" key="11">
    <source>
        <dbReference type="ARBA" id="ARBA00023237"/>
    </source>
</evidence>
<evidence type="ECO:0000256" key="4">
    <source>
        <dbReference type="ARBA" id="ARBA00022496"/>
    </source>
</evidence>
<dbReference type="InterPro" id="IPR000531">
    <property type="entry name" value="Beta-barrel_TonB"/>
</dbReference>
<dbReference type="Gene3D" id="2.170.130.10">
    <property type="entry name" value="TonB-dependent receptor, plug domain"/>
    <property type="match status" value="1"/>
</dbReference>
<evidence type="ECO:0000256" key="10">
    <source>
        <dbReference type="ARBA" id="ARBA00023136"/>
    </source>
</evidence>
<evidence type="ECO:0000256" key="9">
    <source>
        <dbReference type="ARBA" id="ARBA00023077"/>
    </source>
</evidence>
<dbReference type="InterPro" id="IPR039426">
    <property type="entry name" value="TonB-dep_rcpt-like"/>
</dbReference>
<evidence type="ECO:0000256" key="12">
    <source>
        <dbReference type="PROSITE-ProRule" id="PRU01360"/>
    </source>
</evidence>
<evidence type="ECO:0000313" key="18">
    <source>
        <dbReference type="EMBL" id="PWG64270.1"/>
    </source>
</evidence>
<feature type="domain" description="TonB-dependent receptor plug" evidence="17">
    <location>
        <begin position="50"/>
        <end position="161"/>
    </location>
</feature>
<evidence type="ECO:0000256" key="13">
    <source>
        <dbReference type="RuleBase" id="RU003357"/>
    </source>
</evidence>
<evidence type="ECO:0000256" key="14">
    <source>
        <dbReference type="SAM" id="MobiDB-lite"/>
    </source>
</evidence>
<name>A0A2U2N581_9GAMM</name>
<keyword evidence="5 12" id="KW-0812">Transmembrane</keyword>
<keyword evidence="7" id="KW-0408">Iron</keyword>
<keyword evidence="11 12" id="KW-0998">Cell outer membrane</keyword>
<evidence type="ECO:0000256" key="3">
    <source>
        <dbReference type="ARBA" id="ARBA00022452"/>
    </source>
</evidence>
<comment type="subcellular location">
    <subcellularLocation>
        <location evidence="1 12">Cell outer membrane</location>
        <topology evidence="1 12">Multi-pass membrane protein</topology>
    </subcellularLocation>
</comment>
<feature type="region of interest" description="Disordered" evidence="14">
    <location>
        <begin position="365"/>
        <end position="384"/>
    </location>
</feature>
<evidence type="ECO:0000256" key="7">
    <source>
        <dbReference type="ARBA" id="ARBA00023004"/>
    </source>
</evidence>
<evidence type="ECO:0000256" key="1">
    <source>
        <dbReference type="ARBA" id="ARBA00004571"/>
    </source>
</evidence>
<keyword evidence="19" id="KW-1185">Reference proteome</keyword>
<dbReference type="Proteomes" id="UP000245474">
    <property type="component" value="Unassembled WGS sequence"/>
</dbReference>
<keyword evidence="3 12" id="KW-1134">Transmembrane beta strand</keyword>
<keyword evidence="8" id="KW-0406">Ion transport</keyword>
<evidence type="ECO:0000256" key="2">
    <source>
        <dbReference type="ARBA" id="ARBA00022448"/>
    </source>
</evidence>
<keyword evidence="4" id="KW-0410">Iron transport</keyword>
<dbReference type="OrthoDB" id="9760620at2"/>
<evidence type="ECO:0000256" key="5">
    <source>
        <dbReference type="ARBA" id="ARBA00022692"/>
    </source>
</evidence>
<evidence type="ECO:0000256" key="8">
    <source>
        <dbReference type="ARBA" id="ARBA00023065"/>
    </source>
</evidence>
<keyword evidence="6 15" id="KW-0732">Signal</keyword>
<dbReference type="Pfam" id="PF07715">
    <property type="entry name" value="Plug"/>
    <property type="match status" value="1"/>
</dbReference>
<dbReference type="PROSITE" id="PS52016">
    <property type="entry name" value="TONB_DEPENDENT_REC_3"/>
    <property type="match status" value="1"/>
</dbReference>
<evidence type="ECO:0000256" key="6">
    <source>
        <dbReference type="ARBA" id="ARBA00022729"/>
    </source>
</evidence>
<organism evidence="18 19">
    <name type="scientific">Sediminicurvatus halobius</name>
    <dbReference type="NCBI Taxonomy" id="2182432"/>
    <lineage>
        <taxon>Bacteria</taxon>
        <taxon>Pseudomonadati</taxon>
        <taxon>Pseudomonadota</taxon>
        <taxon>Gammaproteobacteria</taxon>
        <taxon>Chromatiales</taxon>
        <taxon>Ectothiorhodospiraceae</taxon>
        <taxon>Sediminicurvatus</taxon>
    </lineage>
</organism>
<dbReference type="EMBL" id="QFFI01000006">
    <property type="protein sequence ID" value="PWG64270.1"/>
    <property type="molecule type" value="Genomic_DNA"/>
</dbReference>
<keyword evidence="9 13" id="KW-0798">TonB box</keyword>
<comment type="caution">
    <text evidence="18">The sequence shown here is derived from an EMBL/GenBank/DDBJ whole genome shotgun (WGS) entry which is preliminary data.</text>
</comment>
<dbReference type="CDD" id="cd01347">
    <property type="entry name" value="ligand_gated_channel"/>
    <property type="match status" value="1"/>
</dbReference>
<comment type="similarity">
    <text evidence="12 13">Belongs to the TonB-dependent receptor family.</text>
</comment>
<dbReference type="Gene3D" id="2.40.170.20">
    <property type="entry name" value="TonB-dependent receptor, beta-barrel domain"/>
    <property type="match status" value="1"/>
</dbReference>
<evidence type="ECO:0000313" key="19">
    <source>
        <dbReference type="Proteomes" id="UP000245474"/>
    </source>
</evidence>
<proteinExistence type="inferred from homology"/>
<evidence type="ECO:0000256" key="15">
    <source>
        <dbReference type="SAM" id="SignalP"/>
    </source>
</evidence>
<dbReference type="Pfam" id="PF00593">
    <property type="entry name" value="TonB_dep_Rec_b-barrel"/>
    <property type="match status" value="1"/>
</dbReference>
<sequence>MPAFTRRRACGLLAGLLALGGASAQDETAEDEPVVVDPITVSAPRVERALQETPAAVTVVDGETFREGRQRLALDEALNRVPGLYFQNRYNFAQNLRLSTRGFGARAPFGIRGIRIRVDGFPETLPDGQSQIDAVDLDSITRAEVVRGPSSVLYGNATGGVIDLSTATGREDPGTSVTAEAGSYDFYKLAARQGGVSGPWAYHVSASALDYEGYREQSETRKRLGNFSVSRELGGDRRLRAVLTVLDNPESEDPSALTLEEVREDRRQARDIAVTLDSGQEVEQQRLGLIYEDADAAGGQLTLRGFYTRRDFEQQLPFPGNSLLGFDRDFFGVGAEYARSASLFGQPFRYVTGVEVDRQIDDRDRFSVDGTGTQTGRTQEEEQQATASGAFLQGDLDVTDRLTASLGARVDRVRFEVDDRFLGDGRDDTGSRTFEEVSGSAGLLYRLTPDHSLYATVSTAFETPTFTEFAKRDGTGGLSEEIDPQEAFNREIGARGFLADSVRYEVAVFSVAVDDELIVDGDVDGRDFYENAGATSRDGLEIGLEWFATDAFTVNAAYTYGRYRFDRFVDVDGNDFAGNRIPGLPRHQLYLEGLWEGSNGWYAALDGQIVGPVFADNANDVEVSGYGVWNLRGGREWGLSGGRRVEVFGGVNNLFDKEYFANIRANAFGGRYYEPAPEANAYVGATLTF</sequence>
<feature type="domain" description="TonB-dependent receptor-like beta-barrel" evidence="16">
    <location>
        <begin position="277"/>
        <end position="654"/>
    </location>
</feature>
<evidence type="ECO:0000259" key="17">
    <source>
        <dbReference type="Pfam" id="PF07715"/>
    </source>
</evidence>
<evidence type="ECO:0000259" key="16">
    <source>
        <dbReference type="Pfam" id="PF00593"/>
    </source>
</evidence>
<dbReference type="PANTHER" id="PTHR32552">
    <property type="entry name" value="FERRICHROME IRON RECEPTOR-RELATED"/>
    <property type="match status" value="1"/>
</dbReference>
<gene>
    <name evidence="18" type="ORF">DEM34_05125</name>
</gene>
<accession>A0A2U2N581</accession>
<protein>
    <submittedName>
        <fullName evidence="18">TonB-dependent receptor</fullName>
    </submittedName>
</protein>
<feature type="chain" id="PRO_5015538438" evidence="15">
    <location>
        <begin position="25"/>
        <end position="689"/>
    </location>
</feature>
<feature type="signal peptide" evidence="15">
    <location>
        <begin position="1"/>
        <end position="24"/>
    </location>
</feature>
<dbReference type="PANTHER" id="PTHR32552:SF68">
    <property type="entry name" value="FERRICHROME OUTER MEMBRANE TRANSPORTER_PHAGE RECEPTOR"/>
    <property type="match status" value="1"/>
</dbReference>
<dbReference type="GO" id="GO:0015344">
    <property type="term" value="F:siderophore uptake transmembrane transporter activity"/>
    <property type="evidence" value="ECO:0007669"/>
    <property type="project" value="TreeGrafter"/>
</dbReference>
<dbReference type="InterPro" id="IPR036942">
    <property type="entry name" value="Beta-barrel_TonB_sf"/>
</dbReference>